<dbReference type="Proteomes" id="UP000001121">
    <property type="component" value="Chromosome"/>
</dbReference>
<accession>A0A158SUF9</accession>
<proteinExistence type="predicted"/>
<sequence>MGHFSHEGGAFTGDGLYMVNFSNQLMVKILQLMPYGMLKIVSVNPDFQSYEVDLSETQEHFKIVDKVVKRV</sequence>
<dbReference type="RefSeq" id="WP_012001718.1">
    <property type="nucleotide sequence ID" value="NC_009802.2"/>
</dbReference>
<dbReference type="KEGG" id="cco:CCC13826_0023"/>
<protein>
    <submittedName>
        <fullName evidence="1">Uncharacterized protein</fullName>
    </submittedName>
</protein>
<dbReference type="AlphaFoldDB" id="A0A158SUF9"/>
<name>A0A158SUF9_CAMC1</name>
<gene>
    <name evidence="1" type="ORF">CCC13826_0023</name>
</gene>
<evidence type="ECO:0000313" key="1">
    <source>
        <dbReference type="EMBL" id="EAT97266.1"/>
    </source>
</evidence>
<dbReference type="STRING" id="360104.CCC13826_0023"/>
<dbReference type="OrthoDB" id="3831186at2"/>
<dbReference type="InterPro" id="IPR036286">
    <property type="entry name" value="LexA/Signal_pep-like_sf"/>
</dbReference>
<organism evidence="1 2">
    <name type="scientific">Campylobacter concisus (strain 13826)</name>
    <dbReference type="NCBI Taxonomy" id="360104"/>
    <lineage>
        <taxon>Bacteria</taxon>
        <taxon>Pseudomonadati</taxon>
        <taxon>Campylobacterota</taxon>
        <taxon>Epsilonproteobacteria</taxon>
        <taxon>Campylobacterales</taxon>
        <taxon>Campylobacteraceae</taxon>
        <taxon>Campylobacter</taxon>
    </lineage>
</organism>
<dbReference type="SUPFAM" id="SSF51306">
    <property type="entry name" value="LexA/Signal peptidase"/>
    <property type="match status" value="1"/>
</dbReference>
<reference evidence="2" key="1">
    <citation type="submission" date="2007-10" db="EMBL/GenBank/DDBJ databases">
        <title>Genome sequence of Campylobacter concisus 13826 isolated from human feces.</title>
        <authorList>
            <person name="Fouts D.E."/>
            <person name="Mongodin E.F."/>
            <person name="Puiu D."/>
            <person name="Sebastian Y."/>
            <person name="Miller W.G."/>
            <person name="Mandrell R.E."/>
            <person name="On S."/>
            <person name="Nelson K.E."/>
        </authorList>
    </citation>
    <scope>NUCLEOTIDE SEQUENCE [LARGE SCALE GENOMIC DNA]</scope>
    <source>
        <strain evidence="2">13826</strain>
    </source>
</reference>
<dbReference type="EMBL" id="CP000792">
    <property type="protein sequence ID" value="EAT97266.1"/>
    <property type="molecule type" value="Genomic_DNA"/>
</dbReference>
<evidence type="ECO:0000313" key="2">
    <source>
        <dbReference type="Proteomes" id="UP000001121"/>
    </source>
</evidence>